<dbReference type="EMBL" id="KI517683">
    <property type="protein sequence ID" value="ESQ33330.1"/>
    <property type="molecule type" value="Genomic_DNA"/>
</dbReference>
<feature type="compositionally biased region" description="Basic and acidic residues" evidence="1">
    <location>
        <begin position="44"/>
        <end position="68"/>
    </location>
</feature>
<evidence type="ECO:0000313" key="4">
    <source>
        <dbReference type="Proteomes" id="UP000030689"/>
    </source>
</evidence>
<evidence type="ECO:0000259" key="2">
    <source>
        <dbReference type="PROSITE" id="PS50181"/>
    </source>
</evidence>
<dbReference type="Gene3D" id="2.120.10.80">
    <property type="entry name" value="Kelch-type beta propeller"/>
    <property type="match status" value="1"/>
</dbReference>
<reference evidence="3 4" key="1">
    <citation type="journal article" date="2013" name="Front. Plant Sci.">
        <title>The Reference Genome of the Halophytic Plant Eutrema salsugineum.</title>
        <authorList>
            <person name="Yang R."/>
            <person name="Jarvis D.E."/>
            <person name="Chen H."/>
            <person name="Beilstein M.A."/>
            <person name="Grimwood J."/>
            <person name="Jenkins J."/>
            <person name="Shu S."/>
            <person name="Prochnik S."/>
            <person name="Xin M."/>
            <person name="Ma C."/>
            <person name="Schmutz J."/>
            <person name="Wing R.A."/>
            <person name="Mitchell-Olds T."/>
            <person name="Schumaker K.S."/>
            <person name="Wang X."/>
        </authorList>
    </citation>
    <scope>NUCLEOTIDE SEQUENCE [LARGE SCALE GENOMIC DNA]</scope>
</reference>
<dbReference type="Gramene" id="ESQ33330">
    <property type="protein sequence ID" value="ESQ33330"/>
    <property type="gene ID" value="EUTSA_v10009897mg"/>
</dbReference>
<organism evidence="3 4">
    <name type="scientific">Eutrema salsugineum</name>
    <name type="common">Saltwater cress</name>
    <name type="synonym">Sisymbrium salsugineum</name>
    <dbReference type="NCBI Taxonomy" id="72664"/>
    <lineage>
        <taxon>Eukaryota</taxon>
        <taxon>Viridiplantae</taxon>
        <taxon>Streptophyta</taxon>
        <taxon>Embryophyta</taxon>
        <taxon>Tracheophyta</taxon>
        <taxon>Spermatophyta</taxon>
        <taxon>Magnoliopsida</taxon>
        <taxon>eudicotyledons</taxon>
        <taxon>Gunneridae</taxon>
        <taxon>Pentapetalae</taxon>
        <taxon>rosids</taxon>
        <taxon>malvids</taxon>
        <taxon>Brassicales</taxon>
        <taxon>Brassicaceae</taxon>
        <taxon>Eutremeae</taxon>
        <taxon>Eutrema</taxon>
    </lineage>
</organism>
<dbReference type="SUPFAM" id="SSF117281">
    <property type="entry name" value="Kelch motif"/>
    <property type="match status" value="1"/>
</dbReference>
<dbReference type="KEGG" id="eus:EUTSA_v10009897mg"/>
<dbReference type="AlphaFoldDB" id="V4K6V6"/>
<protein>
    <recommendedName>
        <fullName evidence="2">F-box domain-containing protein</fullName>
    </recommendedName>
</protein>
<keyword evidence="4" id="KW-1185">Reference proteome</keyword>
<dbReference type="Pfam" id="PF25210">
    <property type="entry name" value="Kelch_FKB95"/>
    <property type="match status" value="1"/>
</dbReference>
<dbReference type="InterPro" id="IPR050354">
    <property type="entry name" value="F-box/kelch-repeat_ARATH"/>
</dbReference>
<dbReference type="InterPro" id="IPR015915">
    <property type="entry name" value="Kelch-typ_b-propeller"/>
</dbReference>
<dbReference type="PANTHER" id="PTHR24414:SF65">
    <property type="entry name" value="F-BOX DOMAIN-CONTAINING PROTEIN"/>
    <property type="match status" value="1"/>
</dbReference>
<dbReference type="InterPro" id="IPR001810">
    <property type="entry name" value="F-box_dom"/>
</dbReference>
<dbReference type="Proteomes" id="UP000030689">
    <property type="component" value="Unassembled WGS sequence"/>
</dbReference>
<dbReference type="OrthoDB" id="45365at2759"/>
<name>V4K6V6_EUTSA</name>
<dbReference type="eggNOG" id="KOG1072">
    <property type="taxonomic scope" value="Eukaryota"/>
</dbReference>
<proteinExistence type="predicted"/>
<evidence type="ECO:0000256" key="1">
    <source>
        <dbReference type="SAM" id="MobiDB-lite"/>
    </source>
</evidence>
<dbReference type="PANTHER" id="PTHR24414">
    <property type="entry name" value="F-BOX/KELCH-REPEAT PROTEIN SKIP4"/>
    <property type="match status" value="1"/>
</dbReference>
<dbReference type="InterPro" id="IPR057499">
    <property type="entry name" value="Kelch_FKB95"/>
</dbReference>
<feature type="region of interest" description="Disordered" evidence="1">
    <location>
        <begin position="1"/>
        <end position="73"/>
    </location>
</feature>
<dbReference type="OMA" id="WENQAGS"/>
<gene>
    <name evidence="3" type="ORF">EUTSA_v10009897mg</name>
</gene>
<accession>V4K6V6</accession>
<sequence>MVEITEIPDESNGGDPNKKPENLEKKPQDEEAHHPEEPEEDDKEANQNEKPKVEEDEQVKNQNEKPQEHNLGISLTDLPDDIIESILAKTRRSNYPTLQVVSRILDVFISSPRLYETRLTRGLDESVLYALIGFPPHDPPSWYILHRVNKISRLCRIGCSLPPIPFGSAVVTIGPEIYVIGGSYGQYIHTSGVIVIDCRSHKHRWLQNMRRVRYCAAAGVIDGKIYVIGGCEKRYQDWDWIEVFDLETQVWDTVRGPYPYASWNWKKGYVPGSSEFVTHVVMNEKIYVKDPAGCFVYEPRERKWFWENQAGSLWLRPCCVVDDLLYSIDCLRTLGHLLVVYDPKEKIWGPVSGLDDGLPNLFYNVSSVANRGGKLVILGASQYIDSWSWPRAEIWCVEISLKRREYGEVWGKVESLKRVLTPNLFPAIELCRFVTI</sequence>
<feature type="domain" description="F-box" evidence="2">
    <location>
        <begin position="72"/>
        <end position="118"/>
    </location>
</feature>
<evidence type="ECO:0000313" key="3">
    <source>
        <dbReference type="EMBL" id="ESQ33330.1"/>
    </source>
</evidence>
<feature type="compositionally biased region" description="Basic and acidic residues" evidence="1">
    <location>
        <begin position="16"/>
        <end position="36"/>
    </location>
</feature>
<dbReference type="PROSITE" id="PS50181">
    <property type="entry name" value="FBOX"/>
    <property type="match status" value="1"/>
</dbReference>